<comment type="caution">
    <text evidence="2">The sequence shown here is derived from an EMBL/GenBank/DDBJ whole genome shotgun (WGS) entry which is preliminary data.</text>
</comment>
<keyword evidence="1" id="KW-0732">Signal</keyword>
<protein>
    <submittedName>
        <fullName evidence="2">Uncharacterized protein</fullName>
    </submittedName>
</protein>
<dbReference type="EMBL" id="JAULSW010000003">
    <property type="protein sequence ID" value="KAK3387957.1"/>
    <property type="molecule type" value="Genomic_DNA"/>
</dbReference>
<evidence type="ECO:0000256" key="1">
    <source>
        <dbReference type="SAM" id="SignalP"/>
    </source>
</evidence>
<keyword evidence="3" id="KW-1185">Reference proteome</keyword>
<evidence type="ECO:0000313" key="3">
    <source>
        <dbReference type="Proteomes" id="UP001285441"/>
    </source>
</evidence>
<feature type="signal peptide" evidence="1">
    <location>
        <begin position="1"/>
        <end position="22"/>
    </location>
</feature>
<name>A0AAE0NUJ2_9PEZI</name>
<reference evidence="2" key="1">
    <citation type="journal article" date="2023" name="Mol. Phylogenet. Evol.">
        <title>Genome-scale phylogeny and comparative genomics of the fungal order Sordariales.</title>
        <authorList>
            <person name="Hensen N."/>
            <person name="Bonometti L."/>
            <person name="Westerberg I."/>
            <person name="Brannstrom I.O."/>
            <person name="Guillou S."/>
            <person name="Cros-Aarteil S."/>
            <person name="Calhoun S."/>
            <person name="Haridas S."/>
            <person name="Kuo A."/>
            <person name="Mondo S."/>
            <person name="Pangilinan J."/>
            <person name="Riley R."/>
            <person name="LaButti K."/>
            <person name="Andreopoulos B."/>
            <person name="Lipzen A."/>
            <person name="Chen C."/>
            <person name="Yan M."/>
            <person name="Daum C."/>
            <person name="Ng V."/>
            <person name="Clum A."/>
            <person name="Steindorff A."/>
            <person name="Ohm R.A."/>
            <person name="Martin F."/>
            <person name="Silar P."/>
            <person name="Natvig D.O."/>
            <person name="Lalanne C."/>
            <person name="Gautier V."/>
            <person name="Ament-Velasquez S.L."/>
            <person name="Kruys A."/>
            <person name="Hutchinson M.I."/>
            <person name="Powell A.J."/>
            <person name="Barry K."/>
            <person name="Miller A.N."/>
            <person name="Grigoriev I.V."/>
            <person name="Debuchy R."/>
            <person name="Gladieux P."/>
            <person name="Hiltunen Thoren M."/>
            <person name="Johannesson H."/>
        </authorList>
    </citation>
    <scope>NUCLEOTIDE SEQUENCE</scope>
    <source>
        <strain evidence="2">CBS 232.78</strain>
    </source>
</reference>
<accession>A0AAE0NUJ2</accession>
<sequence>MVSSIFASVGLLAAFISATAQAQAVQSTITSPLFFPASVTSGGPSPTVLGSVVSVDVVNLRTTYSVTCNVKDFTEQPSQTKAFESIITNPCSYIGGLMTVDAKRIEYDLTWTSVQNSVVSTRGPNGGNLTTTTLTGSEINTYSSTGSIGCDIATNSRVVCDGRISKTDRVDEVQSVGFTGLGQILNLSEGMVQATVTGAEKIPPPASATQSTKSSTGDAAKMTQGAIFAWAAAAGLMGGAIIM</sequence>
<proteinExistence type="predicted"/>
<gene>
    <name evidence="2" type="ORF">B0H63DRAFT_448743</name>
</gene>
<organism evidence="2 3">
    <name type="scientific">Podospora didyma</name>
    <dbReference type="NCBI Taxonomy" id="330526"/>
    <lineage>
        <taxon>Eukaryota</taxon>
        <taxon>Fungi</taxon>
        <taxon>Dikarya</taxon>
        <taxon>Ascomycota</taxon>
        <taxon>Pezizomycotina</taxon>
        <taxon>Sordariomycetes</taxon>
        <taxon>Sordariomycetidae</taxon>
        <taxon>Sordariales</taxon>
        <taxon>Podosporaceae</taxon>
        <taxon>Podospora</taxon>
    </lineage>
</organism>
<dbReference type="Proteomes" id="UP001285441">
    <property type="component" value="Unassembled WGS sequence"/>
</dbReference>
<reference evidence="2" key="2">
    <citation type="submission" date="2023-06" db="EMBL/GenBank/DDBJ databases">
        <authorList>
            <consortium name="Lawrence Berkeley National Laboratory"/>
            <person name="Haridas S."/>
            <person name="Hensen N."/>
            <person name="Bonometti L."/>
            <person name="Westerberg I."/>
            <person name="Brannstrom I.O."/>
            <person name="Guillou S."/>
            <person name="Cros-Aarteil S."/>
            <person name="Calhoun S."/>
            <person name="Kuo A."/>
            <person name="Mondo S."/>
            <person name="Pangilinan J."/>
            <person name="Riley R."/>
            <person name="LaButti K."/>
            <person name="Andreopoulos B."/>
            <person name="Lipzen A."/>
            <person name="Chen C."/>
            <person name="Yanf M."/>
            <person name="Daum C."/>
            <person name="Ng V."/>
            <person name="Clum A."/>
            <person name="Steindorff A."/>
            <person name="Ohm R."/>
            <person name="Martin F."/>
            <person name="Silar P."/>
            <person name="Natvig D."/>
            <person name="Lalanne C."/>
            <person name="Gautier V."/>
            <person name="Ament-velasquez S.L."/>
            <person name="Kruys A."/>
            <person name="Hutchinson M.I."/>
            <person name="Powell A.J."/>
            <person name="Barry K."/>
            <person name="Miller A.N."/>
            <person name="Grigoriev I.V."/>
            <person name="Debuchy R."/>
            <person name="Gladieux P."/>
            <person name="Thoren M.H."/>
            <person name="Johannesson H."/>
        </authorList>
    </citation>
    <scope>NUCLEOTIDE SEQUENCE</scope>
    <source>
        <strain evidence="2">CBS 232.78</strain>
    </source>
</reference>
<evidence type="ECO:0000313" key="2">
    <source>
        <dbReference type="EMBL" id="KAK3387957.1"/>
    </source>
</evidence>
<feature type="chain" id="PRO_5042142838" evidence="1">
    <location>
        <begin position="23"/>
        <end position="243"/>
    </location>
</feature>
<dbReference type="AlphaFoldDB" id="A0AAE0NUJ2"/>